<reference evidence="1" key="1">
    <citation type="journal article" date="2014" name="Front. Microbiol.">
        <title>High frequency of phylogenetically diverse reductive dehalogenase-homologous genes in deep subseafloor sedimentary metagenomes.</title>
        <authorList>
            <person name="Kawai M."/>
            <person name="Futagami T."/>
            <person name="Toyoda A."/>
            <person name="Takaki Y."/>
            <person name="Nishi S."/>
            <person name="Hori S."/>
            <person name="Arai W."/>
            <person name="Tsubouchi T."/>
            <person name="Morono Y."/>
            <person name="Uchiyama I."/>
            <person name="Ito T."/>
            <person name="Fujiyama A."/>
            <person name="Inagaki F."/>
            <person name="Takami H."/>
        </authorList>
    </citation>
    <scope>NUCLEOTIDE SEQUENCE</scope>
    <source>
        <strain evidence="1">Expedition CK06-06</strain>
    </source>
</reference>
<evidence type="ECO:0008006" key="2">
    <source>
        <dbReference type="Google" id="ProtNLM"/>
    </source>
</evidence>
<dbReference type="InterPro" id="IPR005534">
    <property type="entry name" value="Curli_assmbl/transp-comp_CsgG"/>
</dbReference>
<gene>
    <name evidence="1" type="ORF">S06H3_45948</name>
</gene>
<comment type="caution">
    <text evidence="1">The sequence shown here is derived from an EMBL/GenBank/DDBJ whole genome shotgun (WGS) entry which is preliminary data.</text>
</comment>
<organism evidence="1">
    <name type="scientific">marine sediment metagenome</name>
    <dbReference type="NCBI Taxonomy" id="412755"/>
    <lineage>
        <taxon>unclassified sequences</taxon>
        <taxon>metagenomes</taxon>
        <taxon>ecological metagenomes</taxon>
    </lineage>
</organism>
<accession>X1N0E3</accession>
<dbReference type="Gene3D" id="3.40.50.10610">
    <property type="entry name" value="ABC-type transport auxiliary lipoprotein component"/>
    <property type="match status" value="1"/>
</dbReference>
<protein>
    <recommendedName>
        <fullName evidence="2">FlgO domain-containing protein</fullName>
    </recommendedName>
</protein>
<dbReference type="EMBL" id="BARV01028741">
    <property type="protein sequence ID" value="GAI37018.1"/>
    <property type="molecule type" value="Genomic_DNA"/>
</dbReference>
<dbReference type="Pfam" id="PF03783">
    <property type="entry name" value="CsgG"/>
    <property type="match status" value="1"/>
</dbReference>
<proteinExistence type="predicted"/>
<evidence type="ECO:0000313" key="1">
    <source>
        <dbReference type="EMBL" id="GAI37018.1"/>
    </source>
</evidence>
<dbReference type="AlphaFoldDB" id="X1N0E3"/>
<sequence length="198" mass="21968">MKKYLILLTLIIILFVPTVVSATDYHLPTLAVVSFEDHSKVKAPDLENIGLQFLESALIKSGMFTLLDRLTIEKSLEEIRFNSASGLVDPSFAIELGKMLGARYLATGNVIDISVRVTEFKGYGISTKRTAISVTIGLRIVDAERGTIFFIDQDVAAQELPFSTQNTNISGQTYSIYQNLMKQAILKSVYSLRQRVIA</sequence>
<name>X1N0E3_9ZZZZ</name>
<dbReference type="GO" id="GO:0030288">
    <property type="term" value="C:outer membrane-bounded periplasmic space"/>
    <property type="evidence" value="ECO:0007669"/>
    <property type="project" value="InterPro"/>
</dbReference>
<feature type="non-terminal residue" evidence="1">
    <location>
        <position position="198"/>
    </location>
</feature>